<name>A0A2C5YCT1_9HYPO</name>
<organism evidence="1 2">
    <name type="scientific">Ophiocordyceps australis</name>
    <dbReference type="NCBI Taxonomy" id="1399860"/>
    <lineage>
        <taxon>Eukaryota</taxon>
        <taxon>Fungi</taxon>
        <taxon>Dikarya</taxon>
        <taxon>Ascomycota</taxon>
        <taxon>Pezizomycotina</taxon>
        <taxon>Sordariomycetes</taxon>
        <taxon>Hypocreomycetidae</taxon>
        <taxon>Hypocreales</taxon>
        <taxon>Ophiocordycipitaceae</taxon>
        <taxon>Ophiocordyceps</taxon>
    </lineage>
</organism>
<sequence length="74" mass="8453">MQQNGSWVPRTRHMIWPRLDQRPPLVIRPPLVPIQQQTQASHCFRSAAREQLTSDLGVHSCSLHTRHAAFESSA</sequence>
<dbReference type="EMBL" id="NJET01000027">
    <property type="protein sequence ID" value="PHH64681.1"/>
    <property type="molecule type" value="Genomic_DNA"/>
</dbReference>
<gene>
    <name evidence="1" type="ORF">CDD81_4122</name>
</gene>
<comment type="caution">
    <text evidence="1">The sequence shown here is derived from an EMBL/GenBank/DDBJ whole genome shotgun (WGS) entry which is preliminary data.</text>
</comment>
<evidence type="ECO:0000313" key="2">
    <source>
        <dbReference type="Proteomes" id="UP000226192"/>
    </source>
</evidence>
<proteinExistence type="predicted"/>
<dbReference type="AlphaFoldDB" id="A0A2C5YCT1"/>
<accession>A0A2C5YCT1</accession>
<reference evidence="1 2" key="1">
    <citation type="submission" date="2017-06" db="EMBL/GenBank/DDBJ databases">
        <title>Ant-infecting Ophiocordyceps genomes reveal a high diversity of potential behavioral manipulation genes and a possible major role for enterotoxins.</title>
        <authorList>
            <person name="De Bekker C."/>
            <person name="Evans H.C."/>
            <person name="Brachmann A."/>
            <person name="Hughes D.P."/>
        </authorList>
    </citation>
    <scope>NUCLEOTIDE SEQUENCE [LARGE SCALE GENOMIC DNA]</scope>
    <source>
        <strain evidence="1 2">Map64</strain>
    </source>
</reference>
<protein>
    <submittedName>
        <fullName evidence="1">Uncharacterized protein</fullName>
    </submittedName>
</protein>
<evidence type="ECO:0000313" key="1">
    <source>
        <dbReference type="EMBL" id="PHH64681.1"/>
    </source>
</evidence>
<dbReference type="Proteomes" id="UP000226192">
    <property type="component" value="Unassembled WGS sequence"/>
</dbReference>
<keyword evidence="2" id="KW-1185">Reference proteome</keyword>